<evidence type="ECO:0000256" key="1">
    <source>
        <dbReference type="ARBA" id="ARBA00022737"/>
    </source>
</evidence>
<dbReference type="InterPro" id="IPR011989">
    <property type="entry name" value="ARM-like"/>
</dbReference>
<dbReference type="AlphaFoldDB" id="A0A2V3IMB8"/>
<comment type="caution">
    <text evidence="2">The sequence shown here is derived from an EMBL/GenBank/DDBJ whole genome shotgun (WGS) entry which is preliminary data.</text>
</comment>
<dbReference type="OrthoDB" id="449062at2759"/>
<dbReference type="EMBL" id="NBIV01000133">
    <property type="protein sequence ID" value="PXF43221.1"/>
    <property type="molecule type" value="Genomic_DNA"/>
</dbReference>
<keyword evidence="1" id="KW-0677">Repeat</keyword>
<dbReference type="SUPFAM" id="SSF48371">
    <property type="entry name" value="ARM repeat"/>
    <property type="match status" value="1"/>
</dbReference>
<organism evidence="2 3">
    <name type="scientific">Gracilariopsis chorda</name>
    <dbReference type="NCBI Taxonomy" id="448386"/>
    <lineage>
        <taxon>Eukaryota</taxon>
        <taxon>Rhodophyta</taxon>
        <taxon>Florideophyceae</taxon>
        <taxon>Rhodymeniophycidae</taxon>
        <taxon>Gracilariales</taxon>
        <taxon>Gracilariaceae</taxon>
        <taxon>Gracilariopsis</taxon>
    </lineage>
</organism>
<dbReference type="InterPro" id="IPR016024">
    <property type="entry name" value="ARM-type_fold"/>
</dbReference>
<gene>
    <name evidence="2" type="ORF">BWQ96_07050</name>
</gene>
<protein>
    <submittedName>
        <fullName evidence="2">Armadillo repeat-containing protein 6</fullName>
    </submittedName>
</protein>
<evidence type="ECO:0000313" key="2">
    <source>
        <dbReference type="EMBL" id="PXF43221.1"/>
    </source>
</evidence>
<dbReference type="Proteomes" id="UP000247409">
    <property type="component" value="Unassembled WGS sequence"/>
</dbReference>
<keyword evidence="3" id="KW-1185">Reference proteome</keyword>
<dbReference type="PANTHER" id="PTHR22895">
    <property type="entry name" value="ARMADILLO REPEAT-CONTAINING PROTEIN 6"/>
    <property type="match status" value="1"/>
</dbReference>
<sequence length="528" mass="58118">MASKQVKQSTFDSIVREGIQDFGLTPQEAVEDACAQLRKAGVTDFANLDISVPSDTTSDAHSAKPHINSIREALQSNDSLPLIDALSNLQSTIHDKRDAASAVADGLIGLLARCLHHAANHKHQQIAVITQLASNLIVTLCATDELNRSAFVTLTDVDGIASMKTLFNSLVDTEQHTTFQLDVETGLPLLQAISSIQRQNERVKALFAAGESLHCLLKWFISTSDAIANKKIASKEAIKLFGMLCFVVRQLLSPDDTTVKVAETFNRARVLAGGNVITQSGLQPIPGGQNLLQILSTFMDQLRSNSHVNSARRQLLTECVATIRACCVSDEICSQVIKLDLHKACLDILQEFNTHESSVVAGIALLRNLAARDECKTPIFENISIVSNAAQLHVRTSSSIAEQYCGLLGNLCLRRPDLARKTTQSGMVDIVLQAMETYSANKGMQRIACLALRNICARDEEARRQLRRKGEAEKLIRKAWKKHTVSCDDVAYAALRELDVLEDNELRRDERYTMPTGFYSTPIVREKD</sequence>
<proteinExistence type="predicted"/>
<dbReference type="PANTHER" id="PTHR22895:SF0">
    <property type="entry name" value="ARMADILLO REPEAT-CONTAINING PROTEIN 6"/>
    <property type="match status" value="1"/>
</dbReference>
<evidence type="ECO:0000313" key="3">
    <source>
        <dbReference type="Proteomes" id="UP000247409"/>
    </source>
</evidence>
<name>A0A2V3IMB8_9FLOR</name>
<dbReference type="Gene3D" id="1.25.10.10">
    <property type="entry name" value="Leucine-rich Repeat Variant"/>
    <property type="match status" value="1"/>
</dbReference>
<reference evidence="2 3" key="1">
    <citation type="journal article" date="2018" name="Mol. Biol. Evol.">
        <title>Analysis of the draft genome of the red seaweed Gracilariopsis chorda provides insights into genome size evolution in Rhodophyta.</title>
        <authorList>
            <person name="Lee J."/>
            <person name="Yang E.C."/>
            <person name="Graf L."/>
            <person name="Yang J.H."/>
            <person name="Qiu H."/>
            <person name="Zel Zion U."/>
            <person name="Chan C.X."/>
            <person name="Stephens T.G."/>
            <person name="Weber A.P.M."/>
            <person name="Boo G.H."/>
            <person name="Boo S.M."/>
            <person name="Kim K.M."/>
            <person name="Shin Y."/>
            <person name="Jung M."/>
            <person name="Lee S.J."/>
            <person name="Yim H.S."/>
            <person name="Lee J.H."/>
            <person name="Bhattacharya D."/>
            <person name="Yoon H.S."/>
        </authorList>
    </citation>
    <scope>NUCLEOTIDE SEQUENCE [LARGE SCALE GENOMIC DNA]</scope>
    <source>
        <strain evidence="2 3">SKKU-2015</strain>
        <tissue evidence="2">Whole body</tissue>
    </source>
</reference>
<accession>A0A2V3IMB8</accession>